<proteinExistence type="predicted"/>
<accession>A0A7W6AML0</accession>
<feature type="transmembrane region" description="Helical" evidence="1">
    <location>
        <begin position="37"/>
        <end position="58"/>
    </location>
</feature>
<sequence>MRTIRDRVRHALMFEIVGLAIFTPGSAILLGQPVEHMGVIGIVSATTATLWNFIYNMIFDRILLRWKGTVEKNIMTRLVHTGLFEAGLVTLLIPFIAWYLGISLQEAIVIDLGIVIFYLFYAFSFNFLYDWVFPIALQAKPRMA</sequence>
<dbReference type="EMBL" id="BSPG01000002">
    <property type="protein sequence ID" value="GLS42731.1"/>
    <property type="molecule type" value="Genomic_DNA"/>
</dbReference>
<keyword evidence="6" id="KW-1185">Reference proteome</keyword>
<keyword evidence="1" id="KW-0812">Transmembrane</keyword>
<keyword evidence="1" id="KW-1133">Transmembrane helix</keyword>
<comment type="caution">
    <text evidence="4">The sequence shown here is derived from an EMBL/GenBank/DDBJ whole genome shotgun (WGS) entry which is preliminary data.</text>
</comment>
<feature type="transmembrane region" description="Helical" evidence="1">
    <location>
        <begin position="12"/>
        <end position="31"/>
    </location>
</feature>
<feature type="transmembrane region" description="Helical" evidence="1">
    <location>
        <begin position="78"/>
        <end position="101"/>
    </location>
</feature>
<dbReference type="Proteomes" id="UP000517759">
    <property type="component" value="Unassembled WGS sequence"/>
</dbReference>
<reference evidence="4 5" key="3">
    <citation type="submission" date="2020-08" db="EMBL/GenBank/DDBJ databases">
        <title>Genomic Encyclopedia of Type Strains, Phase IV (KMG-IV): sequencing the most valuable type-strain genomes for metagenomic binning, comparative biology and taxonomic classification.</title>
        <authorList>
            <person name="Goeker M."/>
        </authorList>
    </citation>
    <scope>NUCLEOTIDE SEQUENCE [LARGE SCALE GENOMIC DNA]</scope>
    <source>
        <strain evidence="4 5">DSM 24105</strain>
    </source>
</reference>
<keyword evidence="1" id="KW-0472">Membrane</keyword>
<reference evidence="3" key="1">
    <citation type="journal article" date="2014" name="Int. J. Syst. Evol. Microbiol.">
        <title>Complete genome of a new Firmicutes species belonging to the dominant human colonic microbiota ('Ruminococcus bicirculans') reveals two chromosomes and a selective capacity to utilize plant glucans.</title>
        <authorList>
            <consortium name="NISC Comparative Sequencing Program"/>
            <person name="Wegmann U."/>
            <person name="Louis P."/>
            <person name="Goesmann A."/>
            <person name="Henrissat B."/>
            <person name="Duncan S.H."/>
            <person name="Flint H.J."/>
        </authorList>
    </citation>
    <scope>NUCLEOTIDE SEQUENCE</scope>
    <source>
        <strain evidence="3">NBRC 107710</strain>
    </source>
</reference>
<evidence type="ECO:0000313" key="3">
    <source>
        <dbReference type="EMBL" id="GLS42731.1"/>
    </source>
</evidence>
<name>A0A7W6AML0_9HYPH</name>
<dbReference type="EMBL" id="JACIDN010000006">
    <property type="protein sequence ID" value="MBB3903989.1"/>
    <property type="molecule type" value="Genomic_DNA"/>
</dbReference>
<reference evidence="3" key="4">
    <citation type="submission" date="2023-01" db="EMBL/GenBank/DDBJ databases">
        <title>Draft genome sequence of Methylobacterium brachythecii strain NBRC 107710.</title>
        <authorList>
            <person name="Sun Q."/>
            <person name="Mori K."/>
        </authorList>
    </citation>
    <scope>NUCLEOTIDE SEQUENCE</scope>
    <source>
        <strain evidence="3">NBRC 107710</strain>
    </source>
</reference>
<protein>
    <submittedName>
        <fullName evidence="3 4">Membrane protein</fullName>
    </submittedName>
</protein>
<dbReference type="InterPro" id="IPR058208">
    <property type="entry name" value="PACE"/>
</dbReference>
<evidence type="ECO:0000313" key="4">
    <source>
        <dbReference type="EMBL" id="MBB3903989.1"/>
    </source>
</evidence>
<evidence type="ECO:0000259" key="2">
    <source>
        <dbReference type="Pfam" id="PF05232"/>
    </source>
</evidence>
<reference evidence="6" key="2">
    <citation type="journal article" date="2019" name="Int. J. Syst. Evol. Microbiol.">
        <title>The Global Catalogue of Microorganisms (GCM) 10K type strain sequencing project: providing services to taxonomists for standard genome sequencing and annotation.</title>
        <authorList>
            <consortium name="The Broad Institute Genomics Platform"/>
            <consortium name="The Broad Institute Genome Sequencing Center for Infectious Disease"/>
            <person name="Wu L."/>
            <person name="Ma J."/>
        </authorList>
    </citation>
    <scope>NUCLEOTIDE SEQUENCE [LARGE SCALE GENOMIC DNA]</scope>
    <source>
        <strain evidence="6">NBRC 107710</strain>
    </source>
</reference>
<feature type="domain" description="Chlorhexidine efflux transporter" evidence="2">
    <location>
        <begin position="73"/>
        <end position="134"/>
    </location>
</feature>
<evidence type="ECO:0000256" key="1">
    <source>
        <dbReference type="SAM" id="Phobius"/>
    </source>
</evidence>
<feature type="domain" description="Chlorhexidine efflux transporter" evidence="2">
    <location>
        <begin position="2"/>
        <end position="64"/>
    </location>
</feature>
<organism evidence="4 5">
    <name type="scientific">Methylobacterium brachythecii</name>
    <dbReference type="NCBI Taxonomy" id="1176177"/>
    <lineage>
        <taxon>Bacteria</taxon>
        <taxon>Pseudomonadati</taxon>
        <taxon>Pseudomonadota</taxon>
        <taxon>Alphaproteobacteria</taxon>
        <taxon>Hyphomicrobiales</taxon>
        <taxon>Methylobacteriaceae</taxon>
        <taxon>Methylobacterium</taxon>
    </lineage>
</organism>
<dbReference type="Pfam" id="PF05232">
    <property type="entry name" value="BTP"/>
    <property type="match status" value="2"/>
</dbReference>
<dbReference type="Proteomes" id="UP001156881">
    <property type="component" value="Unassembled WGS sequence"/>
</dbReference>
<evidence type="ECO:0000313" key="6">
    <source>
        <dbReference type="Proteomes" id="UP001156881"/>
    </source>
</evidence>
<feature type="transmembrane region" description="Helical" evidence="1">
    <location>
        <begin position="107"/>
        <end position="133"/>
    </location>
</feature>
<dbReference type="NCBIfam" id="NF033664">
    <property type="entry name" value="PACE_transport"/>
    <property type="match status" value="1"/>
</dbReference>
<dbReference type="AlphaFoldDB" id="A0A7W6AML0"/>
<gene>
    <name evidence="3" type="ORF">GCM10007884_07160</name>
    <name evidence="4" type="ORF">GGR33_003503</name>
</gene>
<evidence type="ECO:0000313" key="5">
    <source>
        <dbReference type="Proteomes" id="UP000517759"/>
    </source>
</evidence>
<dbReference type="InterPro" id="IPR007896">
    <property type="entry name" value="BTP_bacteria"/>
</dbReference>
<dbReference type="RefSeq" id="WP_183507417.1">
    <property type="nucleotide sequence ID" value="NZ_BSPG01000002.1"/>
</dbReference>